<evidence type="ECO:0000313" key="2">
    <source>
        <dbReference type="EMBL" id="MFD2591947.1"/>
    </source>
</evidence>
<dbReference type="PANTHER" id="PTHR36444:SF2">
    <property type="entry name" value="TRANSCRIPTIONAL REGULATOR PROTEIN YOBU-RELATED"/>
    <property type="match status" value="1"/>
</dbReference>
<dbReference type="InterPro" id="IPR010499">
    <property type="entry name" value="AraC_E-bd"/>
</dbReference>
<dbReference type="PANTHER" id="PTHR36444">
    <property type="entry name" value="TRANSCRIPTIONAL REGULATOR PROTEIN YOBU-RELATED"/>
    <property type="match status" value="1"/>
</dbReference>
<reference evidence="3" key="1">
    <citation type="journal article" date="2019" name="Int. J. Syst. Evol. Microbiol.">
        <title>The Global Catalogue of Microorganisms (GCM) 10K type strain sequencing project: providing services to taxonomists for standard genome sequencing and annotation.</title>
        <authorList>
            <consortium name="The Broad Institute Genomics Platform"/>
            <consortium name="The Broad Institute Genome Sequencing Center for Infectious Disease"/>
            <person name="Wu L."/>
            <person name="Ma J."/>
        </authorList>
    </citation>
    <scope>NUCLEOTIDE SEQUENCE [LARGE SCALE GENOMIC DNA]</scope>
    <source>
        <strain evidence="3">KCTC 42423</strain>
    </source>
</reference>
<dbReference type="InterPro" id="IPR011256">
    <property type="entry name" value="Reg_factor_effector_dom_sf"/>
</dbReference>
<proteinExistence type="predicted"/>
<dbReference type="InterPro" id="IPR053182">
    <property type="entry name" value="YobU-like_regulator"/>
</dbReference>
<evidence type="ECO:0000259" key="1">
    <source>
        <dbReference type="SMART" id="SM00871"/>
    </source>
</evidence>
<organism evidence="2 3">
    <name type="scientific">Aquimarina hainanensis</name>
    <dbReference type="NCBI Taxonomy" id="1578017"/>
    <lineage>
        <taxon>Bacteria</taxon>
        <taxon>Pseudomonadati</taxon>
        <taxon>Bacteroidota</taxon>
        <taxon>Flavobacteriia</taxon>
        <taxon>Flavobacteriales</taxon>
        <taxon>Flavobacteriaceae</taxon>
        <taxon>Aquimarina</taxon>
    </lineage>
</organism>
<dbReference type="Pfam" id="PF14526">
    <property type="entry name" value="Cass2"/>
    <property type="match status" value="1"/>
</dbReference>
<name>A0ABW5N8Q8_9FLAO</name>
<dbReference type="InterPro" id="IPR029441">
    <property type="entry name" value="Cass2"/>
</dbReference>
<sequence length="153" mass="17403">MKKVNMTSFYIIGVSVRTTNEEMKAATDIPELWNRFMTQQLQEVIPNKVDETLYAVYTNYEKDHTRPYDTVVGCAVTSLDNIPEGMVGITISAGEYMSFVSKGDLTQGAVYNTWLDIWNTPLERTYKTDFERYGEAAKNPTDAEVEIFVGVMK</sequence>
<dbReference type="Gene3D" id="3.20.80.10">
    <property type="entry name" value="Regulatory factor, effector binding domain"/>
    <property type="match status" value="1"/>
</dbReference>
<keyword evidence="3" id="KW-1185">Reference proteome</keyword>
<gene>
    <name evidence="2" type="ORF">ACFSTE_14005</name>
</gene>
<dbReference type="SMART" id="SM00871">
    <property type="entry name" value="AraC_E_bind"/>
    <property type="match status" value="1"/>
</dbReference>
<feature type="domain" description="AraC effector-binding" evidence="1">
    <location>
        <begin position="1"/>
        <end position="152"/>
    </location>
</feature>
<accession>A0ABW5N8Q8</accession>
<evidence type="ECO:0000313" key="3">
    <source>
        <dbReference type="Proteomes" id="UP001597459"/>
    </source>
</evidence>
<dbReference type="SUPFAM" id="SSF55136">
    <property type="entry name" value="Probable bacterial effector-binding domain"/>
    <property type="match status" value="1"/>
</dbReference>
<dbReference type="EMBL" id="JBHULX010000027">
    <property type="protein sequence ID" value="MFD2591947.1"/>
    <property type="molecule type" value="Genomic_DNA"/>
</dbReference>
<dbReference type="RefSeq" id="WP_378258621.1">
    <property type="nucleotide sequence ID" value="NZ_JBHSJV010000001.1"/>
</dbReference>
<dbReference type="Proteomes" id="UP001597459">
    <property type="component" value="Unassembled WGS sequence"/>
</dbReference>
<protein>
    <submittedName>
        <fullName evidence="2">GyrI-like domain-containing protein</fullName>
    </submittedName>
</protein>
<comment type="caution">
    <text evidence="2">The sequence shown here is derived from an EMBL/GenBank/DDBJ whole genome shotgun (WGS) entry which is preliminary data.</text>
</comment>